<sequence length="98" mass="11557">MLNWIPEWYFDLMYRFWSDDPSKRPTAELVDLFRDLSGILYGNIVDDDVIRQLGIKLHPQSCYINRYIHTLHGLRDSNESTTSEVNTYNIDSTEEKGI</sequence>
<evidence type="ECO:0000256" key="1">
    <source>
        <dbReference type="SAM" id="MobiDB-lite"/>
    </source>
</evidence>
<dbReference type="AlphaFoldDB" id="A0A397G7R2"/>
<evidence type="ECO:0008006" key="4">
    <source>
        <dbReference type="Google" id="ProtNLM"/>
    </source>
</evidence>
<keyword evidence="3" id="KW-1185">Reference proteome</keyword>
<protein>
    <recommendedName>
        <fullName evidence="4">Serine-threonine/tyrosine-protein kinase catalytic domain-containing protein</fullName>
    </recommendedName>
</protein>
<evidence type="ECO:0000313" key="3">
    <source>
        <dbReference type="Proteomes" id="UP000266861"/>
    </source>
</evidence>
<organism evidence="2 3">
    <name type="scientific">Diversispora epigaea</name>
    <dbReference type="NCBI Taxonomy" id="1348612"/>
    <lineage>
        <taxon>Eukaryota</taxon>
        <taxon>Fungi</taxon>
        <taxon>Fungi incertae sedis</taxon>
        <taxon>Mucoromycota</taxon>
        <taxon>Glomeromycotina</taxon>
        <taxon>Glomeromycetes</taxon>
        <taxon>Diversisporales</taxon>
        <taxon>Diversisporaceae</taxon>
        <taxon>Diversispora</taxon>
    </lineage>
</organism>
<dbReference type="Proteomes" id="UP000266861">
    <property type="component" value="Unassembled WGS sequence"/>
</dbReference>
<dbReference type="OrthoDB" id="2447989at2759"/>
<accession>A0A397G7R2</accession>
<reference evidence="2 3" key="1">
    <citation type="submission" date="2018-08" db="EMBL/GenBank/DDBJ databases">
        <title>Genome and evolution of the arbuscular mycorrhizal fungus Diversispora epigaea (formerly Glomus versiforme) and its bacterial endosymbionts.</title>
        <authorList>
            <person name="Sun X."/>
            <person name="Fei Z."/>
            <person name="Harrison M."/>
        </authorList>
    </citation>
    <scope>NUCLEOTIDE SEQUENCE [LARGE SCALE GENOMIC DNA]</scope>
    <source>
        <strain evidence="2 3">IT104</strain>
    </source>
</reference>
<evidence type="ECO:0000313" key="2">
    <source>
        <dbReference type="EMBL" id="RHZ44140.1"/>
    </source>
</evidence>
<feature type="compositionally biased region" description="Polar residues" evidence="1">
    <location>
        <begin position="79"/>
        <end position="91"/>
    </location>
</feature>
<dbReference type="EMBL" id="PQFF01000591">
    <property type="protein sequence ID" value="RHZ44140.1"/>
    <property type="molecule type" value="Genomic_DNA"/>
</dbReference>
<comment type="caution">
    <text evidence="2">The sequence shown here is derived from an EMBL/GenBank/DDBJ whole genome shotgun (WGS) entry which is preliminary data.</text>
</comment>
<feature type="region of interest" description="Disordered" evidence="1">
    <location>
        <begin position="77"/>
        <end position="98"/>
    </location>
</feature>
<name>A0A397G7R2_9GLOM</name>
<gene>
    <name evidence="2" type="ORF">Glove_756g29</name>
</gene>
<proteinExistence type="predicted"/>